<sequence length="125" mass="14508">MYEVMIELGANASKYWADLAFEAGGKTHRKHVEGERKASRQSNGLQALIEAVKVLQVPCLVTVRTDLEYVLEPFRQGWVQNWEQHEWKNAKGKTVRNAEQWQQARKALAGHSVRFRYIKEEKNNV</sequence>
<reference evidence="2" key="2">
    <citation type="submission" date="2021-04" db="EMBL/GenBank/DDBJ databases">
        <authorList>
            <person name="Gilroy R."/>
        </authorList>
    </citation>
    <scope>NUCLEOTIDE SEQUENCE</scope>
    <source>
        <strain evidence="2">CHK188-4685</strain>
    </source>
</reference>
<proteinExistence type="predicted"/>
<dbReference type="InterPro" id="IPR012337">
    <property type="entry name" value="RNaseH-like_sf"/>
</dbReference>
<dbReference type="GO" id="GO:0004523">
    <property type="term" value="F:RNA-DNA hybrid ribonuclease activity"/>
    <property type="evidence" value="ECO:0007669"/>
    <property type="project" value="InterPro"/>
</dbReference>
<feature type="domain" description="RNase H type-1" evidence="1">
    <location>
        <begin position="9"/>
        <end position="125"/>
    </location>
</feature>
<gene>
    <name evidence="2" type="ORF">H9716_09165</name>
</gene>
<dbReference type="GO" id="GO:0003676">
    <property type="term" value="F:nucleic acid binding"/>
    <property type="evidence" value="ECO:0007669"/>
    <property type="project" value="InterPro"/>
</dbReference>
<dbReference type="PROSITE" id="PS50879">
    <property type="entry name" value="RNASE_H_1"/>
    <property type="match status" value="1"/>
</dbReference>
<dbReference type="SUPFAM" id="SSF53098">
    <property type="entry name" value="Ribonuclease H-like"/>
    <property type="match status" value="1"/>
</dbReference>
<accession>A0A9D2RM17</accession>
<protein>
    <recommendedName>
        <fullName evidence="1">RNase H type-1 domain-containing protein</fullName>
    </recommendedName>
</protein>
<comment type="caution">
    <text evidence="2">The sequence shown here is derived from an EMBL/GenBank/DDBJ whole genome shotgun (WGS) entry which is preliminary data.</text>
</comment>
<dbReference type="InterPro" id="IPR002156">
    <property type="entry name" value="RNaseH_domain"/>
</dbReference>
<evidence type="ECO:0000259" key="1">
    <source>
        <dbReference type="PROSITE" id="PS50879"/>
    </source>
</evidence>
<dbReference type="EMBL" id="DWYS01000110">
    <property type="protein sequence ID" value="HJB08016.1"/>
    <property type="molecule type" value="Genomic_DNA"/>
</dbReference>
<dbReference type="AlphaFoldDB" id="A0A9D2RM17"/>
<dbReference type="Proteomes" id="UP000886804">
    <property type="component" value="Unassembled WGS sequence"/>
</dbReference>
<evidence type="ECO:0000313" key="2">
    <source>
        <dbReference type="EMBL" id="HJB08016.1"/>
    </source>
</evidence>
<dbReference type="Pfam" id="PF00075">
    <property type="entry name" value="RNase_H"/>
    <property type="match status" value="1"/>
</dbReference>
<name>A0A9D2RM17_9FIRM</name>
<organism evidence="2 3">
    <name type="scientific">Candidatus Enterocloster faecavium</name>
    <dbReference type="NCBI Taxonomy" id="2838560"/>
    <lineage>
        <taxon>Bacteria</taxon>
        <taxon>Bacillati</taxon>
        <taxon>Bacillota</taxon>
        <taxon>Clostridia</taxon>
        <taxon>Lachnospirales</taxon>
        <taxon>Lachnospiraceae</taxon>
        <taxon>Enterocloster</taxon>
    </lineage>
</organism>
<dbReference type="Gene3D" id="3.30.420.10">
    <property type="entry name" value="Ribonuclease H-like superfamily/Ribonuclease H"/>
    <property type="match status" value="1"/>
</dbReference>
<evidence type="ECO:0000313" key="3">
    <source>
        <dbReference type="Proteomes" id="UP000886804"/>
    </source>
</evidence>
<dbReference type="InterPro" id="IPR036397">
    <property type="entry name" value="RNaseH_sf"/>
</dbReference>
<reference evidence="2" key="1">
    <citation type="journal article" date="2021" name="PeerJ">
        <title>Extensive microbial diversity within the chicken gut microbiome revealed by metagenomics and culture.</title>
        <authorList>
            <person name="Gilroy R."/>
            <person name="Ravi A."/>
            <person name="Getino M."/>
            <person name="Pursley I."/>
            <person name="Horton D.L."/>
            <person name="Alikhan N.F."/>
            <person name="Baker D."/>
            <person name="Gharbi K."/>
            <person name="Hall N."/>
            <person name="Watson M."/>
            <person name="Adriaenssens E.M."/>
            <person name="Foster-Nyarko E."/>
            <person name="Jarju S."/>
            <person name="Secka A."/>
            <person name="Antonio M."/>
            <person name="Oren A."/>
            <person name="Chaudhuri R.R."/>
            <person name="La Ragione R."/>
            <person name="Hildebrand F."/>
            <person name="Pallen M.J."/>
        </authorList>
    </citation>
    <scope>NUCLEOTIDE SEQUENCE</scope>
    <source>
        <strain evidence="2">CHK188-4685</strain>
    </source>
</reference>